<keyword evidence="2 7" id="KW-0813">Transport</keyword>
<keyword evidence="6 7" id="KW-0472">Membrane</keyword>
<dbReference type="PANTHER" id="PTHR30151:SF20">
    <property type="entry name" value="ABC TRANSPORTER PERMEASE PROTEIN HI_0355-RELATED"/>
    <property type="match status" value="1"/>
</dbReference>
<gene>
    <name evidence="9" type="ORF">H359_0842</name>
</gene>
<evidence type="ECO:0000256" key="6">
    <source>
        <dbReference type="ARBA" id="ARBA00023136"/>
    </source>
</evidence>
<feature type="transmembrane region" description="Helical" evidence="7">
    <location>
        <begin position="118"/>
        <end position="136"/>
    </location>
</feature>
<evidence type="ECO:0000256" key="4">
    <source>
        <dbReference type="ARBA" id="ARBA00022692"/>
    </source>
</evidence>
<evidence type="ECO:0000313" key="9">
    <source>
        <dbReference type="EMBL" id="EQM62336.1"/>
    </source>
</evidence>
<feature type="transmembrane region" description="Helical" evidence="7">
    <location>
        <begin position="215"/>
        <end position="241"/>
    </location>
</feature>
<feature type="domain" description="ABC transmembrane type-1" evidence="8">
    <location>
        <begin position="54"/>
        <end position="241"/>
    </location>
</feature>
<keyword evidence="3" id="KW-1003">Cell membrane</keyword>
<evidence type="ECO:0000256" key="2">
    <source>
        <dbReference type="ARBA" id="ARBA00022448"/>
    </source>
</evidence>
<proteinExistence type="inferred from homology"/>
<dbReference type="SUPFAM" id="SSF161098">
    <property type="entry name" value="MetI-like"/>
    <property type="match status" value="1"/>
</dbReference>
<dbReference type="Proteomes" id="UP000016064">
    <property type="component" value="Unassembled WGS sequence"/>
</dbReference>
<evidence type="ECO:0000256" key="7">
    <source>
        <dbReference type="RuleBase" id="RU363032"/>
    </source>
</evidence>
<dbReference type="PANTHER" id="PTHR30151">
    <property type="entry name" value="ALKANE SULFONATE ABC TRANSPORTER-RELATED, MEMBRANE SUBUNIT"/>
    <property type="match status" value="1"/>
</dbReference>
<dbReference type="InterPro" id="IPR000515">
    <property type="entry name" value="MetI-like"/>
</dbReference>
<sequence length="585" mass="65768">MKRSFFYYILTISFLLFVWEITSLNCPSWTFVFPPPSRIVCSATHSLPLLLHHSWYTVKGILGGFFLAFILSISLATTMLSYKPARSFLQPLFVVLQCIPMFTLAPLIVLWFGWGLNAVIIPTALTVFFPLTLTMYQGIKSTPQNLIEQFVLHGATKLQIFLKLRVPYALPHIFSGLKIAIGSAGFAAIAGEWVASQSGLGILILESRRNYDMELTFAGLATLTIVTLLLFQSVLLIEKLVFTLFRIEKKIYRIKKHKKKYISILLPIIFLCLIPIGKIGKRGATHQVDSQNLTSLSLLLDWSPNPNHVPLYVGIHQHFFEQEGIDLYIKKNTDTGSVIPHVLFEQVDLTLYHALGIMKTIAKGAPIQIVGRLIDTSLQGFIYRQEDNISNFRDLNNKILGFCLNSSRDLTSLLETLSRHGVTPSKVRNVSCDLISPMILKKIDFLYGAFYNIEGVKISNLGVPVGHFLSDAYGLPTGPQLLLCGKSNTKATSKKIISSIRRALQNSIDFCLQEPELAFQIYLEATKDIPKLIEDEKKQWKATLPLLAKNQDPLSDSLVSELRHAIALRYPDLAEKIRVIDFQIS</sequence>
<dbReference type="EMBL" id="APJW01000003">
    <property type="protein sequence ID" value="EQM62336.1"/>
    <property type="molecule type" value="Genomic_DNA"/>
</dbReference>
<dbReference type="Gene3D" id="1.10.3720.10">
    <property type="entry name" value="MetI-like"/>
    <property type="match status" value="1"/>
</dbReference>
<dbReference type="Gene3D" id="3.40.190.10">
    <property type="entry name" value="Periplasmic binding protein-like II"/>
    <property type="match status" value="2"/>
</dbReference>
<dbReference type="CDD" id="cd06261">
    <property type="entry name" value="TM_PBP2"/>
    <property type="match status" value="1"/>
</dbReference>
<dbReference type="SUPFAM" id="SSF53850">
    <property type="entry name" value="Periplasmic binding protein-like II"/>
    <property type="match status" value="1"/>
</dbReference>
<dbReference type="InterPro" id="IPR035906">
    <property type="entry name" value="MetI-like_sf"/>
</dbReference>
<dbReference type="Pfam" id="PF09084">
    <property type="entry name" value="NMT1"/>
    <property type="match status" value="1"/>
</dbReference>
<organism evidence="9 10">
    <name type="scientific">Chlamydia ibidis 10-1398/6</name>
    <dbReference type="NCBI Taxonomy" id="1046581"/>
    <lineage>
        <taxon>Bacteria</taxon>
        <taxon>Pseudomonadati</taxon>
        <taxon>Chlamydiota</taxon>
        <taxon>Chlamydiia</taxon>
        <taxon>Chlamydiales</taxon>
        <taxon>Chlamydiaceae</taxon>
        <taxon>Chlamydia/Chlamydophila group</taxon>
        <taxon>Chlamydia</taxon>
    </lineage>
</organism>
<feature type="transmembrane region" description="Helical" evidence="7">
    <location>
        <begin position="92"/>
        <end position="112"/>
    </location>
</feature>
<feature type="transmembrane region" description="Helical" evidence="7">
    <location>
        <begin position="261"/>
        <end position="280"/>
    </location>
</feature>
<evidence type="ECO:0000313" key="10">
    <source>
        <dbReference type="Proteomes" id="UP000016064"/>
    </source>
</evidence>
<name>A0ABP2XD32_9CHLA</name>
<evidence type="ECO:0000256" key="3">
    <source>
        <dbReference type="ARBA" id="ARBA00022475"/>
    </source>
</evidence>
<evidence type="ECO:0000256" key="5">
    <source>
        <dbReference type="ARBA" id="ARBA00022989"/>
    </source>
</evidence>
<accession>A0ABP2XD32</accession>
<keyword evidence="4 7" id="KW-0812">Transmembrane</keyword>
<feature type="transmembrane region" description="Helical" evidence="7">
    <location>
        <begin position="173"/>
        <end position="195"/>
    </location>
</feature>
<dbReference type="RefSeq" id="WP_020370456.1">
    <property type="nucleotide sequence ID" value="NZ_APJW01000003.1"/>
</dbReference>
<protein>
    <submittedName>
        <fullName evidence="9">Binding--dependent transport system inner membrane component family protein</fullName>
    </submittedName>
</protein>
<reference evidence="9 10" key="1">
    <citation type="submission" date="2013-07" db="EMBL/GenBank/DDBJ databases">
        <title>Isolation of a new Chlamydia species from the feral Sacred Ibis (Threskiornis aethiopicus): Chlamydia ibidis.</title>
        <authorList>
            <person name="Vorimore F."/>
            <person name="Hsia R.-C."/>
            <person name="Huot-Creasy H."/>
            <person name="Bastian S."/>
            <person name="Deruyter L."/>
            <person name="Passet A."/>
            <person name="Sachse K."/>
            <person name="Bavoil P."/>
            <person name="Myers G."/>
            <person name="Laroucau K."/>
        </authorList>
    </citation>
    <scope>NUCLEOTIDE SEQUENCE [LARGE SCALE GENOMIC DNA]</scope>
    <source>
        <strain evidence="9 10">10-1398/6</strain>
    </source>
</reference>
<comment type="similarity">
    <text evidence="7">Belongs to the binding-protein-dependent transport system permease family.</text>
</comment>
<comment type="caution">
    <text evidence="9">The sequence shown here is derived from an EMBL/GenBank/DDBJ whole genome shotgun (WGS) entry which is preliminary data.</text>
</comment>
<comment type="subcellular location">
    <subcellularLocation>
        <location evidence="1 7">Cell membrane</location>
        <topology evidence="1 7">Multi-pass membrane protein</topology>
    </subcellularLocation>
</comment>
<dbReference type="PROSITE" id="PS50928">
    <property type="entry name" value="ABC_TM1"/>
    <property type="match status" value="1"/>
</dbReference>
<dbReference type="InterPro" id="IPR015168">
    <property type="entry name" value="SsuA/THI5"/>
</dbReference>
<dbReference type="Pfam" id="PF00528">
    <property type="entry name" value="BPD_transp_1"/>
    <property type="match status" value="1"/>
</dbReference>
<keyword evidence="5 7" id="KW-1133">Transmembrane helix</keyword>
<keyword evidence="10" id="KW-1185">Reference proteome</keyword>
<feature type="transmembrane region" description="Helical" evidence="7">
    <location>
        <begin position="60"/>
        <end position="80"/>
    </location>
</feature>
<feature type="transmembrane region" description="Helical" evidence="7">
    <location>
        <begin position="5"/>
        <end position="22"/>
    </location>
</feature>
<evidence type="ECO:0000259" key="8">
    <source>
        <dbReference type="PROSITE" id="PS50928"/>
    </source>
</evidence>
<evidence type="ECO:0000256" key="1">
    <source>
        <dbReference type="ARBA" id="ARBA00004651"/>
    </source>
</evidence>